<proteinExistence type="predicted"/>
<organism evidence="2 3">
    <name type="scientific">Corchorus capsularis</name>
    <name type="common">Jute</name>
    <dbReference type="NCBI Taxonomy" id="210143"/>
    <lineage>
        <taxon>Eukaryota</taxon>
        <taxon>Viridiplantae</taxon>
        <taxon>Streptophyta</taxon>
        <taxon>Embryophyta</taxon>
        <taxon>Tracheophyta</taxon>
        <taxon>Spermatophyta</taxon>
        <taxon>Magnoliopsida</taxon>
        <taxon>eudicotyledons</taxon>
        <taxon>Gunneridae</taxon>
        <taxon>Pentapetalae</taxon>
        <taxon>rosids</taxon>
        <taxon>malvids</taxon>
        <taxon>Malvales</taxon>
        <taxon>Malvaceae</taxon>
        <taxon>Grewioideae</taxon>
        <taxon>Apeibeae</taxon>
        <taxon>Corchorus</taxon>
    </lineage>
</organism>
<name>A0A1R3JFN9_COCAP</name>
<evidence type="ECO:0000256" key="1">
    <source>
        <dbReference type="SAM" id="MobiDB-lite"/>
    </source>
</evidence>
<protein>
    <submittedName>
        <fullName evidence="2">Putative double-stranded RNA binding protein</fullName>
    </submittedName>
</protein>
<gene>
    <name evidence="2" type="ORF">CCACVL1_06429</name>
</gene>
<dbReference type="STRING" id="210143.A0A1R3JFN9"/>
<dbReference type="EMBL" id="AWWV01008065">
    <property type="protein sequence ID" value="OMO93627.1"/>
    <property type="molecule type" value="Genomic_DNA"/>
</dbReference>
<evidence type="ECO:0000313" key="3">
    <source>
        <dbReference type="Proteomes" id="UP000188268"/>
    </source>
</evidence>
<feature type="compositionally biased region" description="Polar residues" evidence="1">
    <location>
        <begin position="133"/>
        <end position="142"/>
    </location>
</feature>
<comment type="caution">
    <text evidence="2">The sequence shown here is derived from an EMBL/GenBank/DDBJ whole genome shotgun (WGS) entry which is preliminary data.</text>
</comment>
<dbReference type="Proteomes" id="UP000188268">
    <property type="component" value="Unassembled WGS sequence"/>
</dbReference>
<evidence type="ECO:0000313" key="2">
    <source>
        <dbReference type="EMBL" id="OMO93627.1"/>
    </source>
</evidence>
<accession>A0A1R3JFN9</accession>
<reference evidence="2 3" key="1">
    <citation type="submission" date="2013-09" db="EMBL/GenBank/DDBJ databases">
        <title>Corchorus capsularis genome sequencing.</title>
        <authorList>
            <person name="Alam M."/>
            <person name="Haque M.S."/>
            <person name="Islam M.S."/>
            <person name="Emdad E.M."/>
            <person name="Islam M.M."/>
            <person name="Ahmed B."/>
            <person name="Halim A."/>
            <person name="Hossen Q.M.M."/>
            <person name="Hossain M.Z."/>
            <person name="Ahmed R."/>
            <person name="Khan M.M."/>
            <person name="Islam R."/>
            <person name="Rashid M.M."/>
            <person name="Khan S.A."/>
            <person name="Rahman M.S."/>
            <person name="Alam M."/>
        </authorList>
    </citation>
    <scope>NUCLEOTIDE SEQUENCE [LARGE SCALE GENOMIC DNA]</scope>
    <source>
        <strain evidence="3">cv. CVL-1</strain>
        <tissue evidence="2">Whole seedling</tissue>
    </source>
</reference>
<dbReference type="Gramene" id="OMO93627">
    <property type="protein sequence ID" value="OMO93627"/>
    <property type="gene ID" value="CCACVL1_06429"/>
</dbReference>
<feature type="region of interest" description="Disordered" evidence="1">
    <location>
        <begin position="125"/>
        <end position="152"/>
    </location>
</feature>
<sequence length="258" mass="28406">MVLMVMAGNDENGNSEQLKEEAVRKTCKQDPSTDSLIPLKPLMIAALDQMKRFPRPLILLIMKPTCAGFVSVSSHRNILLACFFFFDTYISRVKSDSGSAQGDVSRFPNTNDNGFLGNLNSFGNQPSAKEESMSFSTASEQSRLVDPRLEGSKKPMGSVTALKELCMMEGLGVPFQAQPPSSSNPLQKDEVYADVCRYCVVSPCTVSPQLFHVHPALFRPDTSDLTQFEYSAGCLPIGAEHIPVGIGEWYFEWGYIEG</sequence>
<feature type="compositionally biased region" description="Basic and acidic residues" evidence="1">
    <location>
        <begin position="143"/>
        <end position="152"/>
    </location>
</feature>
<keyword evidence="3" id="KW-1185">Reference proteome</keyword>
<dbReference type="AlphaFoldDB" id="A0A1R3JFN9"/>